<dbReference type="AlphaFoldDB" id="A0A2V3IJ97"/>
<accession>A0A2V3IJ97</accession>
<comment type="similarity">
    <text evidence="1">Belongs to the SNAP-25 family.</text>
</comment>
<keyword evidence="5" id="KW-1185">Reference proteome</keyword>
<evidence type="ECO:0000313" key="4">
    <source>
        <dbReference type="EMBL" id="PXF42164.1"/>
    </source>
</evidence>
<reference evidence="4 5" key="1">
    <citation type="journal article" date="2018" name="Mol. Biol. Evol.">
        <title>Analysis of the draft genome of the red seaweed Gracilariopsis chorda provides insights into genome size evolution in Rhodophyta.</title>
        <authorList>
            <person name="Lee J."/>
            <person name="Yang E.C."/>
            <person name="Graf L."/>
            <person name="Yang J.H."/>
            <person name="Qiu H."/>
            <person name="Zel Zion U."/>
            <person name="Chan C.X."/>
            <person name="Stephens T.G."/>
            <person name="Weber A.P.M."/>
            <person name="Boo G.H."/>
            <person name="Boo S.M."/>
            <person name="Kim K.M."/>
            <person name="Shin Y."/>
            <person name="Jung M."/>
            <person name="Lee S.J."/>
            <person name="Yim H.S."/>
            <person name="Lee J.H."/>
            <person name="Bhattacharya D."/>
            <person name="Yoon H.S."/>
        </authorList>
    </citation>
    <scope>NUCLEOTIDE SEQUENCE [LARGE SCALE GENOMIC DNA]</scope>
    <source>
        <strain evidence="4 5">SKKU-2015</strain>
        <tissue evidence="4">Whole body</tissue>
    </source>
</reference>
<evidence type="ECO:0000256" key="1">
    <source>
        <dbReference type="ARBA" id="ARBA00009480"/>
    </source>
</evidence>
<dbReference type="EMBL" id="NBIV01000174">
    <property type="protein sequence ID" value="PXF42164.1"/>
    <property type="molecule type" value="Genomic_DNA"/>
</dbReference>
<gene>
    <name evidence="4" type="ORF">BWQ96_08084</name>
</gene>
<dbReference type="PROSITE" id="PS50192">
    <property type="entry name" value="T_SNARE"/>
    <property type="match status" value="2"/>
</dbReference>
<feature type="domain" description="T-SNARE coiled-coil homology" evidence="3">
    <location>
        <begin position="193"/>
        <end position="235"/>
    </location>
</feature>
<proteinExistence type="inferred from homology"/>
<feature type="region of interest" description="Disordered" evidence="2">
    <location>
        <begin position="114"/>
        <end position="179"/>
    </location>
</feature>
<organism evidence="4 5">
    <name type="scientific">Gracilariopsis chorda</name>
    <dbReference type="NCBI Taxonomy" id="448386"/>
    <lineage>
        <taxon>Eukaryota</taxon>
        <taxon>Rhodophyta</taxon>
        <taxon>Florideophyceae</taxon>
        <taxon>Rhodymeniophycidae</taxon>
        <taxon>Gracilariales</taxon>
        <taxon>Gracilariaceae</taxon>
        <taxon>Gracilariopsis</taxon>
    </lineage>
</organism>
<evidence type="ECO:0000256" key="2">
    <source>
        <dbReference type="SAM" id="MobiDB-lite"/>
    </source>
</evidence>
<protein>
    <recommendedName>
        <fullName evidence="3">t-SNARE coiled-coil homology domain-containing protein</fullName>
    </recommendedName>
</protein>
<dbReference type="InterPro" id="IPR000727">
    <property type="entry name" value="T_SNARE_dom"/>
</dbReference>
<dbReference type="PANTHER" id="PTHR19305">
    <property type="entry name" value="SYNAPTOSOMAL ASSOCIATED PROTEIN"/>
    <property type="match status" value="1"/>
</dbReference>
<feature type="region of interest" description="Disordered" evidence="2">
    <location>
        <begin position="1"/>
        <end position="35"/>
    </location>
</feature>
<dbReference type="Gene3D" id="1.20.5.110">
    <property type="match status" value="2"/>
</dbReference>
<feature type="domain" description="T-SNARE coiled-coil homology" evidence="3">
    <location>
        <begin position="41"/>
        <end position="103"/>
    </location>
</feature>
<feature type="compositionally biased region" description="Polar residues" evidence="2">
    <location>
        <begin position="21"/>
        <end position="32"/>
    </location>
</feature>
<dbReference type="OrthoDB" id="18679at2759"/>
<dbReference type="PANTHER" id="PTHR19305:SF9">
    <property type="entry name" value="SYNAPTOSOMAL-ASSOCIATED PROTEIN 29"/>
    <property type="match status" value="1"/>
</dbReference>
<sequence length="256" mass="28669">MPLFRTRLPGEVEFLDDEPSNDNSTSPPQDVQENAPRALLLHEAEKGLEATKNIRDTAAQSHEVAVATASSLSAQTRQLEGIADQLDEVDNTVDKAGQTVHKLTRNPLRALVEKPFSRSKRREKAVKLSGQSVLPSSSKRSQSSTGDQKEKANKPSTWLSRRKEELLGNSTKQGDGHLQTVDSYSDIKDDEVKQILRKQDDYLDETAQQLSELQRVALGMNEEIEKQAEIVDSIDAPEITTKIRYNNQKLKRKLKL</sequence>
<name>A0A2V3IJ97_9FLOR</name>
<dbReference type="Proteomes" id="UP000247409">
    <property type="component" value="Unassembled WGS sequence"/>
</dbReference>
<dbReference type="GO" id="GO:0005886">
    <property type="term" value="C:plasma membrane"/>
    <property type="evidence" value="ECO:0007669"/>
    <property type="project" value="TreeGrafter"/>
</dbReference>
<feature type="compositionally biased region" description="Polar residues" evidence="2">
    <location>
        <begin position="129"/>
        <end position="146"/>
    </location>
</feature>
<evidence type="ECO:0000259" key="3">
    <source>
        <dbReference type="PROSITE" id="PS50192"/>
    </source>
</evidence>
<evidence type="ECO:0000313" key="5">
    <source>
        <dbReference type="Proteomes" id="UP000247409"/>
    </source>
</evidence>
<comment type="caution">
    <text evidence="4">The sequence shown here is derived from an EMBL/GenBank/DDBJ whole genome shotgun (WGS) entry which is preliminary data.</text>
</comment>
<dbReference type="CDD" id="cd15841">
    <property type="entry name" value="SNARE_Qc"/>
    <property type="match status" value="1"/>
</dbReference>
<dbReference type="SUPFAM" id="SSF58038">
    <property type="entry name" value="SNARE fusion complex"/>
    <property type="match status" value="2"/>
</dbReference>